<evidence type="ECO:0000313" key="3">
    <source>
        <dbReference type="Proteomes" id="UP001589609"/>
    </source>
</evidence>
<dbReference type="Gene3D" id="1.10.287.1890">
    <property type="match status" value="1"/>
</dbReference>
<sequence>MNEVKLSKRLQAVAEEIIPQSVLADIGSDHAYLPCYCVLHNRIVSAIAGEVVEGPYQSAKTTVEQLHLEDKISVRKGDGLSVLAGGEADVITICGMGGALIRDILERGKGKLQGVQRLVLQPNIGAHNIRQWLIENGWELKKEQILKEDGKIYEILCAEKGNPMQPYGEQETAGVLMGPFLLPEKSTVFVEKWQHELKSLKMIYEQLNKAAETEETERKRQELLEKIALIEEALG</sequence>
<dbReference type="SUPFAM" id="SSF53335">
    <property type="entry name" value="S-adenosyl-L-methionine-dependent methyltransferases"/>
    <property type="match status" value="1"/>
</dbReference>
<dbReference type="EMBL" id="JBHMAF010000196">
    <property type="protein sequence ID" value="MFB9761806.1"/>
    <property type="molecule type" value="Genomic_DNA"/>
</dbReference>
<keyword evidence="3" id="KW-1185">Reference proteome</keyword>
<evidence type="ECO:0000313" key="2">
    <source>
        <dbReference type="EMBL" id="MFB9761806.1"/>
    </source>
</evidence>
<dbReference type="PIRSF" id="PIRSF018637">
    <property type="entry name" value="TrmK"/>
    <property type="match status" value="1"/>
</dbReference>
<keyword evidence="1" id="KW-0175">Coiled coil</keyword>
<reference evidence="2 3" key="1">
    <citation type="submission" date="2024-09" db="EMBL/GenBank/DDBJ databases">
        <authorList>
            <person name="Sun Q."/>
            <person name="Mori K."/>
        </authorList>
    </citation>
    <scope>NUCLEOTIDE SEQUENCE [LARGE SCALE GENOMIC DNA]</scope>
    <source>
        <strain evidence="2 3">JCM 11201</strain>
    </source>
</reference>
<gene>
    <name evidence="2" type="ORF">ACFFMS_26610</name>
</gene>
<dbReference type="InterPro" id="IPR029063">
    <property type="entry name" value="SAM-dependent_MTases_sf"/>
</dbReference>
<comment type="caution">
    <text evidence="2">The sequence shown here is derived from an EMBL/GenBank/DDBJ whole genome shotgun (WGS) entry which is preliminary data.</text>
</comment>
<proteinExistence type="predicted"/>
<dbReference type="RefSeq" id="WP_379951909.1">
    <property type="nucleotide sequence ID" value="NZ_JBHMAF010000196.1"/>
</dbReference>
<dbReference type="InterPro" id="IPR006901">
    <property type="entry name" value="TrmK"/>
</dbReference>
<feature type="coiled-coil region" evidence="1">
    <location>
        <begin position="190"/>
        <end position="233"/>
    </location>
</feature>
<dbReference type="Gene3D" id="3.40.50.150">
    <property type="entry name" value="Vaccinia Virus protein VP39"/>
    <property type="match status" value="1"/>
</dbReference>
<protein>
    <submittedName>
        <fullName evidence="2">tRNA (Adenine(22)-N(1))-methyltransferase TrmK</fullName>
    </submittedName>
</protein>
<evidence type="ECO:0000256" key="1">
    <source>
        <dbReference type="SAM" id="Coils"/>
    </source>
</evidence>
<dbReference type="Proteomes" id="UP001589609">
    <property type="component" value="Unassembled WGS sequence"/>
</dbReference>
<dbReference type="Pfam" id="PF04816">
    <property type="entry name" value="TrmK"/>
    <property type="match status" value="1"/>
</dbReference>
<dbReference type="PANTHER" id="PTHR38451:SF1">
    <property type="entry name" value="TRNA (ADENINE(22)-N(1))-METHYLTRANSFERASE"/>
    <property type="match status" value="1"/>
</dbReference>
<accession>A0ABV5WMF9</accession>
<dbReference type="PANTHER" id="PTHR38451">
    <property type="entry name" value="TRNA (ADENINE(22)-N(1))-METHYLTRANSFERASE"/>
    <property type="match status" value="1"/>
</dbReference>
<organism evidence="2 3">
    <name type="scientific">Ectobacillus funiculus</name>
    <dbReference type="NCBI Taxonomy" id="137993"/>
    <lineage>
        <taxon>Bacteria</taxon>
        <taxon>Bacillati</taxon>
        <taxon>Bacillota</taxon>
        <taxon>Bacilli</taxon>
        <taxon>Bacillales</taxon>
        <taxon>Bacillaceae</taxon>
        <taxon>Ectobacillus</taxon>
    </lineage>
</organism>
<name>A0ABV5WMF9_9BACI</name>